<organism evidence="1 2">
    <name type="scientific">Araneus ventricosus</name>
    <name type="common">Orbweaver spider</name>
    <name type="synonym">Epeira ventricosa</name>
    <dbReference type="NCBI Taxonomy" id="182803"/>
    <lineage>
        <taxon>Eukaryota</taxon>
        <taxon>Metazoa</taxon>
        <taxon>Ecdysozoa</taxon>
        <taxon>Arthropoda</taxon>
        <taxon>Chelicerata</taxon>
        <taxon>Arachnida</taxon>
        <taxon>Araneae</taxon>
        <taxon>Araneomorphae</taxon>
        <taxon>Entelegynae</taxon>
        <taxon>Araneoidea</taxon>
        <taxon>Araneidae</taxon>
        <taxon>Araneus</taxon>
    </lineage>
</organism>
<reference evidence="1 2" key="1">
    <citation type="journal article" date="2019" name="Sci. Rep.">
        <title>Orb-weaving spider Araneus ventricosus genome elucidates the spidroin gene catalogue.</title>
        <authorList>
            <person name="Kono N."/>
            <person name="Nakamura H."/>
            <person name="Ohtoshi R."/>
            <person name="Moran D.A.P."/>
            <person name="Shinohara A."/>
            <person name="Yoshida Y."/>
            <person name="Fujiwara M."/>
            <person name="Mori M."/>
            <person name="Tomita M."/>
            <person name="Arakawa K."/>
        </authorList>
    </citation>
    <scope>NUCLEOTIDE SEQUENCE [LARGE SCALE GENOMIC DNA]</scope>
</reference>
<name>A0A4Y2KF81_ARAVE</name>
<proteinExistence type="predicted"/>
<evidence type="ECO:0000313" key="2">
    <source>
        <dbReference type="Proteomes" id="UP000499080"/>
    </source>
</evidence>
<accession>A0A4Y2KF81</accession>
<gene>
    <name evidence="1" type="ORF">AVEN_215639_1</name>
</gene>
<protein>
    <submittedName>
        <fullName evidence="1">Uncharacterized protein</fullName>
    </submittedName>
</protein>
<comment type="caution">
    <text evidence="1">The sequence shown here is derived from an EMBL/GenBank/DDBJ whole genome shotgun (WGS) entry which is preliminary data.</text>
</comment>
<dbReference type="Proteomes" id="UP000499080">
    <property type="component" value="Unassembled WGS sequence"/>
</dbReference>
<dbReference type="EMBL" id="BGPR01004528">
    <property type="protein sequence ID" value="GBN00582.1"/>
    <property type="molecule type" value="Genomic_DNA"/>
</dbReference>
<sequence length="122" mass="13570">MTRKHCAIGYTKAKLAGHEILYADGIAQCVTGALQNERLPTEERSSAQTLVEAVLDYLEYQEESGVVVRSGLCGRWVPGSKPDSNEDPPCMWPVARQIIHRDQTSSRWCGVEAWRGGVVHFI</sequence>
<dbReference type="AlphaFoldDB" id="A0A4Y2KF81"/>
<keyword evidence="2" id="KW-1185">Reference proteome</keyword>
<evidence type="ECO:0000313" key="1">
    <source>
        <dbReference type="EMBL" id="GBN00582.1"/>
    </source>
</evidence>